<feature type="compositionally biased region" description="Basic and acidic residues" evidence="1">
    <location>
        <begin position="414"/>
        <end position="424"/>
    </location>
</feature>
<name>A0A0D2NS44_HYPSF</name>
<organism evidence="3 4">
    <name type="scientific">Hypholoma sublateritium (strain FD-334 SS-4)</name>
    <dbReference type="NCBI Taxonomy" id="945553"/>
    <lineage>
        <taxon>Eukaryota</taxon>
        <taxon>Fungi</taxon>
        <taxon>Dikarya</taxon>
        <taxon>Basidiomycota</taxon>
        <taxon>Agaricomycotina</taxon>
        <taxon>Agaricomycetes</taxon>
        <taxon>Agaricomycetidae</taxon>
        <taxon>Agaricales</taxon>
        <taxon>Agaricineae</taxon>
        <taxon>Strophariaceae</taxon>
        <taxon>Hypholoma</taxon>
    </lineage>
</organism>
<dbReference type="OMA" id="EDGWEND"/>
<sequence length="533" mass="60816">MSARVKLEPTRKVAVDEDAFDVKIEAVDSRLDFQKEEDVNTIHGKSDPGLYSPPSMQKRLVFAGVVVPTLAAVLQRKAEEEKSDLKKLALLKNPKVKKDMRMALLASTLRDRLKPIGLEIQDQFFTLDQATREVVVRRLFISQTYGGSMQETFPKPASKFLDVHGMNDFMFLPTEYQPEAPLLPGAPGLWFCSDPYYDRFEEMQRVFVKVVPVVGSKKSVYQYMGMYKLRSAAPAYLTVAEYAAQTPQFRKKWAKGIIEKDWGLPVTARILLRRELGREPTYQEVEYAVKSRPTQCKGVPIEEIMAAFLQGKERMYIWTMKCVGYDNDFQRELSEEYPVWQPPPPKPKNQKKKLPKRSSGAVGKKKSSNRKPRRKKLKLEEMFKSVPNVESESDGDLEYVDPPATRSQKRKREATHEVKPHSSDESDGGLEYVDPQPASRSRKRSRVDLNTAINSESDNELEYVDQPVSLPWKKRSATPDTVPDLGSESDDELEYVDRPPLSHSDEVISIADEDETPAYYKRSEGTFESPICL</sequence>
<dbReference type="STRING" id="945553.A0A0D2NS44"/>
<protein>
    <recommendedName>
        <fullName evidence="2">DUF6697 domain-containing protein</fullName>
    </recommendedName>
</protein>
<reference evidence="4" key="1">
    <citation type="submission" date="2014-04" db="EMBL/GenBank/DDBJ databases">
        <title>Evolutionary Origins and Diversification of the Mycorrhizal Mutualists.</title>
        <authorList>
            <consortium name="DOE Joint Genome Institute"/>
            <consortium name="Mycorrhizal Genomics Consortium"/>
            <person name="Kohler A."/>
            <person name="Kuo A."/>
            <person name="Nagy L.G."/>
            <person name="Floudas D."/>
            <person name="Copeland A."/>
            <person name="Barry K.W."/>
            <person name="Cichocki N."/>
            <person name="Veneault-Fourrey C."/>
            <person name="LaButti K."/>
            <person name="Lindquist E.A."/>
            <person name="Lipzen A."/>
            <person name="Lundell T."/>
            <person name="Morin E."/>
            <person name="Murat C."/>
            <person name="Riley R."/>
            <person name="Ohm R."/>
            <person name="Sun H."/>
            <person name="Tunlid A."/>
            <person name="Henrissat B."/>
            <person name="Grigoriev I.V."/>
            <person name="Hibbett D.S."/>
            <person name="Martin F."/>
        </authorList>
    </citation>
    <scope>NUCLEOTIDE SEQUENCE [LARGE SCALE GENOMIC DNA]</scope>
    <source>
        <strain evidence="4">FD-334 SS-4</strain>
    </source>
</reference>
<keyword evidence="4" id="KW-1185">Reference proteome</keyword>
<dbReference type="AlphaFoldDB" id="A0A0D2NS44"/>
<evidence type="ECO:0000259" key="2">
    <source>
        <dbReference type="Pfam" id="PF20411"/>
    </source>
</evidence>
<dbReference type="Pfam" id="PF20411">
    <property type="entry name" value="DUF6697"/>
    <property type="match status" value="1"/>
</dbReference>
<gene>
    <name evidence="3" type="ORF">HYPSUDRAFT_216177</name>
</gene>
<evidence type="ECO:0000313" key="3">
    <source>
        <dbReference type="EMBL" id="KJA21624.1"/>
    </source>
</evidence>
<dbReference type="EMBL" id="KN817556">
    <property type="protein sequence ID" value="KJA21624.1"/>
    <property type="molecule type" value="Genomic_DNA"/>
</dbReference>
<evidence type="ECO:0000256" key="1">
    <source>
        <dbReference type="SAM" id="MobiDB-lite"/>
    </source>
</evidence>
<feature type="region of interest" description="Disordered" evidence="1">
    <location>
        <begin position="336"/>
        <end position="460"/>
    </location>
</feature>
<feature type="compositionally biased region" description="Basic residues" evidence="1">
    <location>
        <begin position="363"/>
        <end position="377"/>
    </location>
</feature>
<feature type="domain" description="DUF6697" evidence="2">
    <location>
        <begin position="136"/>
        <end position="335"/>
    </location>
</feature>
<feature type="region of interest" description="Disordered" evidence="1">
    <location>
        <begin position="473"/>
        <end position="533"/>
    </location>
</feature>
<evidence type="ECO:0000313" key="4">
    <source>
        <dbReference type="Proteomes" id="UP000054270"/>
    </source>
</evidence>
<dbReference type="InterPro" id="IPR046520">
    <property type="entry name" value="DUF6697"/>
</dbReference>
<dbReference type="Proteomes" id="UP000054270">
    <property type="component" value="Unassembled WGS sequence"/>
</dbReference>
<dbReference type="OrthoDB" id="3176940at2759"/>
<accession>A0A0D2NS44</accession>
<proteinExistence type="predicted"/>